<dbReference type="Proteomes" id="UP000299102">
    <property type="component" value="Unassembled WGS sequence"/>
</dbReference>
<evidence type="ECO:0000313" key="2">
    <source>
        <dbReference type="Proteomes" id="UP000299102"/>
    </source>
</evidence>
<name>A0A4C1WPN7_EUMVA</name>
<proteinExistence type="predicted"/>
<gene>
    <name evidence="1" type="ORF">EVAR_41184_1</name>
</gene>
<dbReference type="AlphaFoldDB" id="A0A4C1WPN7"/>
<evidence type="ECO:0000313" key="1">
    <source>
        <dbReference type="EMBL" id="GBP53348.1"/>
    </source>
</evidence>
<reference evidence="1 2" key="1">
    <citation type="journal article" date="2019" name="Commun. Biol.">
        <title>The bagworm genome reveals a unique fibroin gene that provides high tensile strength.</title>
        <authorList>
            <person name="Kono N."/>
            <person name="Nakamura H."/>
            <person name="Ohtoshi R."/>
            <person name="Tomita M."/>
            <person name="Numata K."/>
            <person name="Arakawa K."/>
        </authorList>
    </citation>
    <scope>NUCLEOTIDE SEQUENCE [LARGE SCALE GENOMIC DNA]</scope>
</reference>
<comment type="caution">
    <text evidence="1">The sequence shown here is derived from an EMBL/GenBank/DDBJ whole genome shotgun (WGS) entry which is preliminary data.</text>
</comment>
<organism evidence="1 2">
    <name type="scientific">Eumeta variegata</name>
    <name type="common">Bagworm moth</name>
    <name type="synonym">Eumeta japonica</name>
    <dbReference type="NCBI Taxonomy" id="151549"/>
    <lineage>
        <taxon>Eukaryota</taxon>
        <taxon>Metazoa</taxon>
        <taxon>Ecdysozoa</taxon>
        <taxon>Arthropoda</taxon>
        <taxon>Hexapoda</taxon>
        <taxon>Insecta</taxon>
        <taxon>Pterygota</taxon>
        <taxon>Neoptera</taxon>
        <taxon>Endopterygota</taxon>
        <taxon>Lepidoptera</taxon>
        <taxon>Glossata</taxon>
        <taxon>Ditrysia</taxon>
        <taxon>Tineoidea</taxon>
        <taxon>Psychidae</taxon>
        <taxon>Oiketicinae</taxon>
        <taxon>Eumeta</taxon>
    </lineage>
</organism>
<sequence length="71" mass="8113">MHRDAASLRKASESSWVDTTRSLMILDARSSTRSKDKDKTLINTWPDYKRGRNEVAGRVARCGTVRTNKLF</sequence>
<accession>A0A4C1WPN7</accession>
<protein>
    <submittedName>
        <fullName evidence="1">Uncharacterized protein</fullName>
    </submittedName>
</protein>
<dbReference type="EMBL" id="BGZK01000622">
    <property type="protein sequence ID" value="GBP53348.1"/>
    <property type="molecule type" value="Genomic_DNA"/>
</dbReference>
<keyword evidence="2" id="KW-1185">Reference proteome</keyword>